<evidence type="ECO:0000256" key="7">
    <source>
        <dbReference type="SAM" id="Coils"/>
    </source>
</evidence>
<dbReference type="EMBL" id="MPUH01001592">
    <property type="protein sequence ID" value="OMJ66969.1"/>
    <property type="molecule type" value="Genomic_DNA"/>
</dbReference>
<dbReference type="AlphaFoldDB" id="A0A1R2AR33"/>
<dbReference type="Pfam" id="PF07767">
    <property type="entry name" value="Nop53"/>
    <property type="match status" value="1"/>
</dbReference>
<evidence type="ECO:0000313" key="9">
    <source>
        <dbReference type="EMBL" id="OMJ66969.1"/>
    </source>
</evidence>
<protein>
    <recommendedName>
        <fullName evidence="4">Ribosome biogenesis protein NOP53</fullName>
    </recommendedName>
</protein>
<evidence type="ECO:0000256" key="2">
    <source>
        <dbReference type="ARBA" id="ARBA00004642"/>
    </source>
</evidence>
<keyword evidence="5" id="KW-0690">Ribosome biogenesis</keyword>
<accession>A0A1R2AR33</accession>
<dbReference type="GO" id="GO:0005730">
    <property type="term" value="C:nucleolus"/>
    <property type="evidence" value="ECO:0007669"/>
    <property type="project" value="UniProtKB-SubCell"/>
</dbReference>
<dbReference type="GO" id="GO:0006364">
    <property type="term" value="P:rRNA processing"/>
    <property type="evidence" value="ECO:0007669"/>
    <property type="project" value="TreeGrafter"/>
</dbReference>
<evidence type="ECO:0000313" key="10">
    <source>
        <dbReference type="Proteomes" id="UP000187209"/>
    </source>
</evidence>
<name>A0A1R2AR33_9CILI</name>
<dbReference type="PANTHER" id="PTHR14211:SF7">
    <property type="entry name" value="RIBOSOME BIOGENESIS PROTEIN NOP53"/>
    <property type="match status" value="1"/>
</dbReference>
<dbReference type="PANTHER" id="PTHR14211">
    <property type="entry name" value="GLIOMA SUPPRESSOR CANDIDATE REGION GENE 2"/>
    <property type="match status" value="1"/>
</dbReference>
<evidence type="ECO:0000256" key="8">
    <source>
        <dbReference type="SAM" id="MobiDB-lite"/>
    </source>
</evidence>
<dbReference type="InterPro" id="IPR011687">
    <property type="entry name" value="Nop53/GLTSCR2"/>
</dbReference>
<keyword evidence="7" id="KW-0175">Coiled coil</keyword>
<comment type="caution">
    <text evidence="9">The sequence shown here is derived from an EMBL/GenBank/DDBJ whole genome shotgun (WGS) entry which is preliminary data.</text>
</comment>
<dbReference type="GO" id="GO:0008097">
    <property type="term" value="F:5S rRNA binding"/>
    <property type="evidence" value="ECO:0007669"/>
    <property type="project" value="TreeGrafter"/>
</dbReference>
<dbReference type="GO" id="GO:0000027">
    <property type="term" value="P:ribosomal large subunit assembly"/>
    <property type="evidence" value="ECO:0007669"/>
    <property type="project" value="TreeGrafter"/>
</dbReference>
<evidence type="ECO:0000256" key="4">
    <source>
        <dbReference type="ARBA" id="ARBA00018339"/>
    </source>
</evidence>
<organism evidence="9 10">
    <name type="scientific">Stentor coeruleus</name>
    <dbReference type="NCBI Taxonomy" id="5963"/>
    <lineage>
        <taxon>Eukaryota</taxon>
        <taxon>Sar</taxon>
        <taxon>Alveolata</taxon>
        <taxon>Ciliophora</taxon>
        <taxon>Postciliodesmatophora</taxon>
        <taxon>Heterotrichea</taxon>
        <taxon>Heterotrichida</taxon>
        <taxon>Stentoridae</taxon>
        <taxon>Stentor</taxon>
    </lineage>
</organism>
<comment type="subcellular location">
    <subcellularLocation>
        <location evidence="1">Nucleus</location>
        <location evidence="1">Nucleolus</location>
    </subcellularLocation>
    <subcellularLocation>
        <location evidence="2">Nucleus</location>
        <location evidence="2">Nucleoplasm</location>
    </subcellularLocation>
</comment>
<evidence type="ECO:0000256" key="5">
    <source>
        <dbReference type="ARBA" id="ARBA00022517"/>
    </source>
</evidence>
<feature type="compositionally biased region" description="Basic and acidic residues" evidence="8">
    <location>
        <begin position="317"/>
        <end position="340"/>
    </location>
</feature>
<feature type="region of interest" description="Disordered" evidence="8">
    <location>
        <begin position="317"/>
        <end position="347"/>
    </location>
</feature>
<proteinExistence type="inferred from homology"/>
<evidence type="ECO:0000256" key="1">
    <source>
        <dbReference type="ARBA" id="ARBA00004604"/>
    </source>
</evidence>
<dbReference type="OrthoDB" id="5072at2759"/>
<gene>
    <name evidence="9" type="ORF">SteCoe_36006</name>
</gene>
<dbReference type="PIRSF" id="PIRSF017302">
    <property type="entry name" value="Gltscr2"/>
    <property type="match status" value="1"/>
</dbReference>
<keyword evidence="10" id="KW-1185">Reference proteome</keyword>
<dbReference type="GO" id="GO:0005654">
    <property type="term" value="C:nucleoplasm"/>
    <property type="evidence" value="ECO:0007669"/>
    <property type="project" value="UniProtKB-SubCell"/>
</dbReference>
<reference evidence="9 10" key="1">
    <citation type="submission" date="2016-11" db="EMBL/GenBank/DDBJ databases">
        <title>The macronuclear genome of Stentor coeruleus: a giant cell with tiny introns.</title>
        <authorList>
            <person name="Slabodnick M."/>
            <person name="Ruby J.G."/>
            <person name="Reiff S.B."/>
            <person name="Swart E.C."/>
            <person name="Gosai S."/>
            <person name="Prabakaran S."/>
            <person name="Witkowska E."/>
            <person name="Larue G.E."/>
            <person name="Fisher S."/>
            <person name="Freeman R.M."/>
            <person name="Gunawardena J."/>
            <person name="Chu W."/>
            <person name="Stover N.A."/>
            <person name="Gregory B.D."/>
            <person name="Nowacki M."/>
            <person name="Derisi J."/>
            <person name="Roy S.W."/>
            <person name="Marshall W.F."/>
            <person name="Sood P."/>
        </authorList>
    </citation>
    <scope>NUCLEOTIDE SEQUENCE [LARGE SCALE GENOMIC DNA]</scope>
    <source>
        <strain evidence="9">WM001</strain>
    </source>
</reference>
<feature type="coiled-coil region" evidence="7">
    <location>
        <begin position="209"/>
        <end position="236"/>
    </location>
</feature>
<dbReference type="Proteomes" id="UP000187209">
    <property type="component" value="Unassembled WGS sequence"/>
</dbReference>
<evidence type="ECO:0000256" key="3">
    <source>
        <dbReference type="ARBA" id="ARBA00008838"/>
    </source>
</evidence>
<comment type="similarity">
    <text evidence="3">Belongs to the NOP53 family.</text>
</comment>
<keyword evidence="6" id="KW-0539">Nucleus</keyword>
<sequence>MVKKKKLWRKTLSDSQSTKVAAEALKDQSKKKEELFSVDTLGNEPGPVVYPDKFAKEKFPVSMSKADYWKLKQIPIKRPRADNSDMFDLWADEGEELQEKSNSHIPAVIKPLPGLSYRPEKSDQEDIIQRVVEEEMIKEEEAKKHEEIINGYVVVENDPSPEQSEDETEANFKNPPIKIKNLTNTQKNIKKRNKLKEKLKKVLSIERKTQKQLEKIPQITKELERLEKKYQALREDDLLHKKLKVELEKTGEIVPKIRMGKFRYKKPETLANINPADNLRKMNVKGNVVEERLDSFIRRKMVDLYKPKDKKLVVIKENSNNEREREYTAARMAKKNEKESGNISLTK</sequence>
<evidence type="ECO:0000256" key="6">
    <source>
        <dbReference type="ARBA" id="ARBA00023242"/>
    </source>
</evidence>